<dbReference type="InterPro" id="IPR054120">
    <property type="entry name" value="PBPA_dimer"/>
</dbReference>
<name>A0A1C5HTS9_9ACTN</name>
<sequence>MNAPLRRVGVVVMILFGLLFANLNWIQAYKADEYRNSDYNGRVQVAEYERKRGNIEVGGTAYALSKETGGKLRFQRSYPGGETYAHVLGYKPVNLAETGIERVENDFLAGTSDQLIGDRVKDMFTGNKTGGGNVLLTLSKRAQDTAFKQLRDNQVGAKKGAAIAIDPRTGAVQALVSMPSFDPNPLTSHDTNEASAAYNTLEKDPDRPLANRALSETLPPGSTFKIVVAAAALENGVGKSTPIPAGTSFTPPTSGTPIRNAAPSICPGPTGTTVTLNEAVTQSCNTGFAQLGLRLGADKLKEKARQFGFEQEDLTVGQLGEGGLGVAASRTGDMEAPGGATDPAALAQSSIGQRDVRMTPIQGALIAASVANGGSQMRPYLVKQMLAPDRTTSYYTAKPRELRRPISGPVASDLRDMMESVVENGTGRKAAFEGYTVGGKTGTAQSGPNTPDHGWFIGFALDKNGTPVSAVCVELEQAGSGGSAEAARIAGKIMAAAIADSGGR</sequence>
<dbReference type="GO" id="GO:0005886">
    <property type="term" value="C:plasma membrane"/>
    <property type="evidence" value="ECO:0007669"/>
    <property type="project" value="TreeGrafter"/>
</dbReference>
<dbReference type="PANTHER" id="PTHR30627">
    <property type="entry name" value="PEPTIDOGLYCAN D,D-TRANSPEPTIDASE"/>
    <property type="match status" value="1"/>
</dbReference>
<feature type="domain" description="Penicillin-binding protein transpeptidase" evidence="1">
    <location>
        <begin position="160"/>
        <end position="494"/>
    </location>
</feature>
<proteinExistence type="predicted"/>
<evidence type="ECO:0000259" key="2">
    <source>
        <dbReference type="Pfam" id="PF21922"/>
    </source>
</evidence>
<dbReference type="PANTHER" id="PTHR30627:SF24">
    <property type="entry name" value="PENICILLIN-BINDING PROTEIN 4B"/>
    <property type="match status" value="1"/>
</dbReference>
<feature type="domain" description="Penicillin binding protein A dimerisation" evidence="2">
    <location>
        <begin position="52"/>
        <end position="134"/>
    </location>
</feature>
<keyword evidence="4" id="KW-1185">Reference proteome</keyword>
<dbReference type="GO" id="GO:0071555">
    <property type="term" value="P:cell wall organization"/>
    <property type="evidence" value="ECO:0007669"/>
    <property type="project" value="TreeGrafter"/>
</dbReference>
<protein>
    <submittedName>
        <fullName evidence="3">Cell elongation-specific peptidoglycan D,D-transpeptidase</fullName>
    </submittedName>
</protein>
<evidence type="ECO:0000313" key="4">
    <source>
        <dbReference type="Proteomes" id="UP000198221"/>
    </source>
</evidence>
<dbReference type="InterPro" id="IPR012338">
    <property type="entry name" value="Beta-lactam/transpept-like"/>
</dbReference>
<dbReference type="Gene3D" id="3.90.1310.10">
    <property type="entry name" value="Penicillin-binding protein 2a (Domain 2)"/>
    <property type="match status" value="1"/>
</dbReference>
<reference evidence="4" key="1">
    <citation type="submission" date="2016-06" db="EMBL/GenBank/DDBJ databases">
        <authorList>
            <person name="Varghese N."/>
            <person name="Submissions Spin"/>
        </authorList>
    </citation>
    <scope>NUCLEOTIDE SEQUENCE [LARGE SCALE GENOMIC DNA]</scope>
    <source>
        <strain evidence="4">DSM 43819</strain>
    </source>
</reference>
<dbReference type="OrthoDB" id="9766847at2"/>
<dbReference type="Pfam" id="PF00905">
    <property type="entry name" value="Transpeptidase"/>
    <property type="match status" value="1"/>
</dbReference>
<dbReference type="RefSeq" id="WP_089011858.1">
    <property type="nucleotide sequence ID" value="NZ_LT607754.1"/>
</dbReference>
<organism evidence="3 4">
    <name type="scientific">Micromonospora inositola</name>
    <dbReference type="NCBI Taxonomy" id="47865"/>
    <lineage>
        <taxon>Bacteria</taxon>
        <taxon>Bacillati</taxon>
        <taxon>Actinomycetota</taxon>
        <taxon>Actinomycetes</taxon>
        <taxon>Micromonosporales</taxon>
        <taxon>Micromonosporaceae</taxon>
        <taxon>Micromonospora</taxon>
    </lineage>
</organism>
<dbReference type="SUPFAM" id="SSF56601">
    <property type="entry name" value="beta-lactamase/transpeptidase-like"/>
    <property type="match status" value="1"/>
</dbReference>
<evidence type="ECO:0000259" key="1">
    <source>
        <dbReference type="Pfam" id="PF00905"/>
    </source>
</evidence>
<dbReference type="AlphaFoldDB" id="A0A1C5HTS9"/>
<evidence type="ECO:0000313" key="3">
    <source>
        <dbReference type="EMBL" id="SCG49338.1"/>
    </source>
</evidence>
<dbReference type="Gene3D" id="3.40.710.10">
    <property type="entry name" value="DD-peptidase/beta-lactamase superfamily"/>
    <property type="match status" value="1"/>
</dbReference>
<dbReference type="GO" id="GO:0008658">
    <property type="term" value="F:penicillin binding"/>
    <property type="evidence" value="ECO:0007669"/>
    <property type="project" value="InterPro"/>
</dbReference>
<dbReference type="InterPro" id="IPR050515">
    <property type="entry name" value="Beta-lactam/transpept"/>
</dbReference>
<dbReference type="Proteomes" id="UP000198221">
    <property type="component" value="Chromosome I"/>
</dbReference>
<gene>
    <name evidence="3" type="ORF">GA0070613_1802</name>
</gene>
<dbReference type="Pfam" id="PF21922">
    <property type="entry name" value="PBP_dimer_2"/>
    <property type="match status" value="1"/>
</dbReference>
<dbReference type="InterPro" id="IPR001460">
    <property type="entry name" value="PCN-bd_Tpept"/>
</dbReference>
<dbReference type="EMBL" id="LT607754">
    <property type="protein sequence ID" value="SCG49338.1"/>
    <property type="molecule type" value="Genomic_DNA"/>
</dbReference>
<accession>A0A1C5HTS9</accession>
<dbReference type="GO" id="GO:0071972">
    <property type="term" value="F:peptidoglycan L,D-transpeptidase activity"/>
    <property type="evidence" value="ECO:0007669"/>
    <property type="project" value="TreeGrafter"/>
</dbReference>